<dbReference type="InterPro" id="IPR003593">
    <property type="entry name" value="AAA+_ATPase"/>
</dbReference>
<gene>
    <name evidence="8" type="ORF">ACFQ4O_02190</name>
</gene>
<dbReference type="PANTHER" id="PTHR43875:SF1">
    <property type="entry name" value="OSMOPROTECTIVE COMPOUNDS UPTAKE ATP-BINDING PROTEIN GGTA"/>
    <property type="match status" value="1"/>
</dbReference>
<dbReference type="PANTHER" id="PTHR43875">
    <property type="entry name" value="MALTODEXTRIN IMPORT ATP-BINDING PROTEIN MSMX"/>
    <property type="match status" value="1"/>
</dbReference>
<comment type="similarity">
    <text evidence="1">Belongs to the ABC transporter superfamily.</text>
</comment>
<keyword evidence="5 8" id="KW-0067">ATP-binding</keyword>
<dbReference type="Pfam" id="PF00005">
    <property type="entry name" value="ABC_tran"/>
    <property type="match status" value="1"/>
</dbReference>
<dbReference type="Gene3D" id="3.40.50.300">
    <property type="entry name" value="P-loop containing nucleotide triphosphate hydrolases"/>
    <property type="match status" value="1"/>
</dbReference>
<proteinExistence type="inferred from homology"/>
<dbReference type="InterPro" id="IPR015853">
    <property type="entry name" value="ABC_transpr_FbpC"/>
</dbReference>
<reference evidence="9" key="1">
    <citation type="journal article" date="2019" name="Int. J. Syst. Evol. Microbiol.">
        <title>The Global Catalogue of Microorganisms (GCM) 10K type strain sequencing project: providing services to taxonomists for standard genome sequencing and annotation.</title>
        <authorList>
            <consortium name="The Broad Institute Genomics Platform"/>
            <consortium name="The Broad Institute Genome Sequencing Center for Infectious Disease"/>
            <person name="Wu L."/>
            <person name="Ma J."/>
        </authorList>
    </citation>
    <scope>NUCLEOTIDE SEQUENCE [LARGE SCALE GENOMIC DNA]</scope>
    <source>
        <strain evidence="9">CCUG 61696</strain>
    </source>
</reference>
<evidence type="ECO:0000313" key="9">
    <source>
        <dbReference type="Proteomes" id="UP001597171"/>
    </source>
</evidence>
<dbReference type="InterPro" id="IPR012340">
    <property type="entry name" value="NA-bd_OB-fold"/>
</dbReference>
<evidence type="ECO:0000256" key="2">
    <source>
        <dbReference type="ARBA" id="ARBA00022448"/>
    </source>
</evidence>
<dbReference type="SUPFAM" id="SSF50331">
    <property type="entry name" value="MOP-like"/>
    <property type="match status" value="1"/>
</dbReference>
<dbReference type="GO" id="GO:0005524">
    <property type="term" value="F:ATP binding"/>
    <property type="evidence" value="ECO:0007669"/>
    <property type="project" value="UniProtKB-KW"/>
</dbReference>
<sequence>MTVVRFEAVTKRYPGVDMPAVADLNLVCGDGEMLALLGPSGCGKSSTLKMAAGLEELSEGEIRFDDEPVSRLDPGARNIAMVFEDYSLYPRMTVRENIAFPLAARGVDRETAKGRVDDALALLGLTGMADRPVTGLSGGAMQRISIGRALVRDPRLILFDEPLSHLDGDQRVQLRTEIKRLQKTRGVTSILVTHDQTEATAMADRIAVMRHGVLQQVDTPEAMYERPANVFVANFIGEPPMNMLAGRPAGAGAVHVEAFGRAFAVSPLRASIANARGQDLIIGMRPEHLAIARAEGATADAVVSYRESRGDADSLVLEPRTGADVDILVEIAGPSDIRPGDLVSVSIAPERVHLFDRVSERNVEQRP</sequence>
<dbReference type="RefSeq" id="WP_378773997.1">
    <property type="nucleotide sequence ID" value="NZ_JBHTMX010000006.1"/>
</dbReference>
<dbReference type="InterPro" id="IPR047641">
    <property type="entry name" value="ABC_transpr_MalK/UgpC-like"/>
</dbReference>
<dbReference type="SMART" id="SM00382">
    <property type="entry name" value="AAA"/>
    <property type="match status" value="1"/>
</dbReference>
<protein>
    <submittedName>
        <fullName evidence="8">ABC transporter ATP-binding protein</fullName>
    </submittedName>
</protein>
<name>A0ABW3Z3N6_9HYPH</name>
<dbReference type="CDD" id="cd03259">
    <property type="entry name" value="ABC_Carb_Solutes_like"/>
    <property type="match status" value="1"/>
</dbReference>
<evidence type="ECO:0000256" key="5">
    <source>
        <dbReference type="ARBA" id="ARBA00022840"/>
    </source>
</evidence>
<keyword evidence="9" id="KW-1185">Reference proteome</keyword>
<evidence type="ECO:0000256" key="6">
    <source>
        <dbReference type="ARBA" id="ARBA00023136"/>
    </source>
</evidence>
<dbReference type="InterPro" id="IPR013611">
    <property type="entry name" value="Transp-assoc_OB_typ2"/>
</dbReference>
<dbReference type="Gene3D" id="2.40.50.140">
    <property type="entry name" value="Nucleic acid-binding proteins"/>
    <property type="match status" value="1"/>
</dbReference>
<dbReference type="InterPro" id="IPR008995">
    <property type="entry name" value="Mo/tungstate-bd_C_term_dom"/>
</dbReference>
<evidence type="ECO:0000313" key="8">
    <source>
        <dbReference type="EMBL" id="MFD1330802.1"/>
    </source>
</evidence>
<dbReference type="InterPro" id="IPR003439">
    <property type="entry name" value="ABC_transporter-like_ATP-bd"/>
</dbReference>
<dbReference type="Proteomes" id="UP001597171">
    <property type="component" value="Unassembled WGS sequence"/>
</dbReference>
<keyword evidence="4" id="KW-0547">Nucleotide-binding</keyword>
<organism evidence="8 9">
    <name type="scientific">Methylopila musalis</name>
    <dbReference type="NCBI Taxonomy" id="1134781"/>
    <lineage>
        <taxon>Bacteria</taxon>
        <taxon>Pseudomonadati</taxon>
        <taxon>Pseudomonadota</taxon>
        <taxon>Alphaproteobacteria</taxon>
        <taxon>Hyphomicrobiales</taxon>
        <taxon>Methylopilaceae</taxon>
        <taxon>Methylopila</taxon>
    </lineage>
</organism>
<keyword evidence="6" id="KW-0472">Membrane</keyword>
<evidence type="ECO:0000259" key="7">
    <source>
        <dbReference type="PROSITE" id="PS50893"/>
    </source>
</evidence>
<dbReference type="Pfam" id="PF08402">
    <property type="entry name" value="TOBE_2"/>
    <property type="match status" value="1"/>
</dbReference>
<dbReference type="SUPFAM" id="SSF52540">
    <property type="entry name" value="P-loop containing nucleoside triphosphate hydrolases"/>
    <property type="match status" value="1"/>
</dbReference>
<evidence type="ECO:0000256" key="1">
    <source>
        <dbReference type="ARBA" id="ARBA00005417"/>
    </source>
</evidence>
<evidence type="ECO:0000256" key="3">
    <source>
        <dbReference type="ARBA" id="ARBA00022475"/>
    </source>
</evidence>
<dbReference type="PROSITE" id="PS50893">
    <property type="entry name" value="ABC_TRANSPORTER_2"/>
    <property type="match status" value="1"/>
</dbReference>
<comment type="caution">
    <text evidence="8">The sequence shown here is derived from an EMBL/GenBank/DDBJ whole genome shotgun (WGS) entry which is preliminary data.</text>
</comment>
<keyword evidence="2" id="KW-0813">Transport</keyword>
<feature type="domain" description="ABC transporter" evidence="7">
    <location>
        <begin position="4"/>
        <end position="236"/>
    </location>
</feature>
<accession>A0ABW3Z3N6</accession>
<dbReference type="Gene3D" id="2.40.50.100">
    <property type="match status" value="1"/>
</dbReference>
<dbReference type="EMBL" id="JBHTMX010000006">
    <property type="protein sequence ID" value="MFD1330802.1"/>
    <property type="molecule type" value="Genomic_DNA"/>
</dbReference>
<dbReference type="InterPro" id="IPR027417">
    <property type="entry name" value="P-loop_NTPase"/>
</dbReference>
<evidence type="ECO:0000256" key="4">
    <source>
        <dbReference type="ARBA" id="ARBA00022741"/>
    </source>
</evidence>
<keyword evidence="3" id="KW-1003">Cell membrane</keyword>